<evidence type="ECO:0000313" key="3">
    <source>
        <dbReference type="Proteomes" id="UP001215231"/>
    </source>
</evidence>
<reference evidence="2 3" key="1">
    <citation type="journal article" date="2022" name="Mar. Drugs">
        <title>Bioassay-Guided Fractionation Leads to the Detection of Cholic Acid Generated by the Rare Thalassomonas sp.</title>
        <authorList>
            <person name="Pheiffer F."/>
            <person name="Schneider Y.K."/>
            <person name="Hansen E.H."/>
            <person name="Andersen J.H."/>
            <person name="Isaksson J."/>
            <person name="Busche T."/>
            <person name="R C."/>
            <person name="Kalinowski J."/>
            <person name="Zyl L.V."/>
            <person name="Trindade M."/>
        </authorList>
    </citation>
    <scope>NUCLEOTIDE SEQUENCE [LARGE SCALE GENOMIC DNA]</scope>
    <source>
        <strain evidence="2 3">A5K-61T</strain>
    </source>
</reference>
<name>A0ABY7VC02_9GAMM</name>
<keyword evidence="1" id="KW-0472">Membrane</keyword>
<keyword evidence="1" id="KW-1133">Transmembrane helix</keyword>
<evidence type="ECO:0000313" key="2">
    <source>
        <dbReference type="EMBL" id="WDE10629.1"/>
    </source>
</evidence>
<keyword evidence="3" id="KW-1185">Reference proteome</keyword>
<protein>
    <submittedName>
        <fullName evidence="2">Uncharacterized protein</fullName>
    </submittedName>
</protein>
<organism evidence="2 3">
    <name type="scientific">Thalassomonas haliotis</name>
    <dbReference type="NCBI Taxonomy" id="485448"/>
    <lineage>
        <taxon>Bacteria</taxon>
        <taxon>Pseudomonadati</taxon>
        <taxon>Pseudomonadota</taxon>
        <taxon>Gammaproteobacteria</taxon>
        <taxon>Alteromonadales</taxon>
        <taxon>Colwelliaceae</taxon>
        <taxon>Thalassomonas</taxon>
    </lineage>
</organism>
<sequence length="64" mass="6996">MAMIFRVSIIAIFSALLGMFLMQGNGVLTQKLIKKISSGKLFLLSVVVLSIECGALREYLFLSA</sequence>
<proteinExistence type="predicted"/>
<dbReference type="EMBL" id="CP059693">
    <property type="protein sequence ID" value="WDE10629.1"/>
    <property type="molecule type" value="Genomic_DNA"/>
</dbReference>
<dbReference type="RefSeq" id="WP_274050675.1">
    <property type="nucleotide sequence ID" value="NZ_CP059693.1"/>
</dbReference>
<dbReference type="Proteomes" id="UP001215231">
    <property type="component" value="Chromosome"/>
</dbReference>
<gene>
    <name evidence="2" type="ORF">H3N35_20570</name>
</gene>
<feature type="transmembrane region" description="Helical" evidence="1">
    <location>
        <begin position="39"/>
        <end position="60"/>
    </location>
</feature>
<accession>A0ABY7VC02</accession>
<keyword evidence="1" id="KW-0812">Transmembrane</keyword>
<evidence type="ECO:0000256" key="1">
    <source>
        <dbReference type="SAM" id="Phobius"/>
    </source>
</evidence>